<proteinExistence type="predicted"/>
<dbReference type="GO" id="GO:0005634">
    <property type="term" value="C:nucleus"/>
    <property type="evidence" value="ECO:0007669"/>
    <property type="project" value="TreeGrafter"/>
</dbReference>
<evidence type="ECO:0000313" key="7">
    <source>
        <dbReference type="EMBL" id="QHU28824.1"/>
    </source>
</evidence>
<dbReference type="EC" id="2.1.1.56" evidence="1"/>
<keyword evidence="2" id="KW-0489">Methyltransferase</keyword>
<dbReference type="PROSITE" id="PS51562">
    <property type="entry name" value="RNA_CAP0_MT"/>
    <property type="match status" value="1"/>
</dbReference>
<dbReference type="SUPFAM" id="SSF53335">
    <property type="entry name" value="S-adenosyl-L-methionine-dependent methyltransferases"/>
    <property type="match status" value="1"/>
</dbReference>
<dbReference type="EMBL" id="MN740474">
    <property type="protein sequence ID" value="QHU28824.1"/>
    <property type="molecule type" value="Genomic_DNA"/>
</dbReference>
<evidence type="ECO:0000259" key="6">
    <source>
        <dbReference type="PROSITE" id="PS51562"/>
    </source>
</evidence>
<evidence type="ECO:0000256" key="2">
    <source>
        <dbReference type="ARBA" id="ARBA00022603"/>
    </source>
</evidence>
<dbReference type="InterPro" id="IPR029063">
    <property type="entry name" value="SAM-dependent_MTases_sf"/>
</dbReference>
<name>A0A6C0LGZ3_9ZZZZ</name>
<evidence type="ECO:0000256" key="4">
    <source>
        <dbReference type="ARBA" id="ARBA00022691"/>
    </source>
</evidence>
<evidence type="ECO:0000256" key="3">
    <source>
        <dbReference type="ARBA" id="ARBA00022679"/>
    </source>
</evidence>
<evidence type="ECO:0000256" key="5">
    <source>
        <dbReference type="ARBA" id="ARBA00022884"/>
    </source>
</evidence>
<organism evidence="7">
    <name type="scientific">viral metagenome</name>
    <dbReference type="NCBI Taxonomy" id="1070528"/>
    <lineage>
        <taxon>unclassified sequences</taxon>
        <taxon>metagenomes</taxon>
        <taxon>organismal metagenomes</taxon>
    </lineage>
</organism>
<sequence>MIEIDKFINCIIALGKIKNFIIHNNTLQIENLRKFHNFIKLNLIIDVCKRTNAKNLLDIACGRGGDLQKWINNKNNLQYILAFDSHQESIFSSIKKGNTFDGAIARFQNIKQNFRGKMPYIMFKNLSILDNNILEKLNSFDSNKKYDVVSCQFALHYFCKNDNILNNVLSVISVKLRKGGLFIGTATDGDLINKILNNGNVNIPLLTLLKKDFNNYLFYIQTEKSKVLTRQNYFELQGVSSEFYLFKEKLKNLALKNNLKLIEYKSFYEWYQIYKKNKAYNKLTIYEMVISFLNFSFIFIKI</sequence>
<dbReference type="Gene3D" id="3.40.50.150">
    <property type="entry name" value="Vaccinia Virus protein VP39"/>
    <property type="match status" value="1"/>
</dbReference>
<feature type="domain" description="MRNA cap 0 methyltransferase" evidence="6">
    <location>
        <begin position="27"/>
        <end position="302"/>
    </location>
</feature>
<protein>
    <recommendedName>
        <fullName evidence="1">mRNA (guanine-N(7))-methyltransferase</fullName>
        <ecNumber evidence="1">2.1.1.56</ecNumber>
    </recommendedName>
</protein>
<dbReference type="PANTHER" id="PTHR12189:SF2">
    <property type="entry name" value="MRNA CAP GUANINE-N7 METHYLTRANSFERASE"/>
    <property type="match status" value="1"/>
</dbReference>
<dbReference type="InterPro" id="IPR039753">
    <property type="entry name" value="RG7MT1"/>
</dbReference>
<dbReference type="PANTHER" id="PTHR12189">
    <property type="entry name" value="MRNA GUANINE-7- METHYLTRANSFERASE"/>
    <property type="match status" value="1"/>
</dbReference>
<dbReference type="AlphaFoldDB" id="A0A6C0LGZ3"/>
<evidence type="ECO:0000256" key="1">
    <source>
        <dbReference type="ARBA" id="ARBA00011926"/>
    </source>
</evidence>
<reference evidence="7" key="1">
    <citation type="journal article" date="2020" name="Nature">
        <title>Giant virus diversity and host interactions through global metagenomics.</title>
        <authorList>
            <person name="Schulz F."/>
            <person name="Roux S."/>
            <person name="Paez-Espino D."/>
            <person name="Jungbluth S."/>
            <person name="Walsh D.A."/>
            <person name="Denef V.J."/>
            <person name="McMahon K.D."/>
            <person name="Konstantinidis K.T."/>
            <person name="Eloe-Fadrosh E.A."/>
            <person name="Kyrpides N.C."/>
            <person name="Woyke T."/>
        </authorList>
    </citation>
    <scope>NUCLEOTIDE SEQUENCE</scope>
    <source>
        <strain evidence="7">GVMAG-M-3300027791-30</strain>
    </source>
</reference>
<accession>A0A6C0LGZ3</accession>
<dbReference type="GO" id="GO:0003723">
    <property type="term" value="F:RNA binding"/>
    <property type="evidence" value="ECO:0007669"/>
    <property type="project" value="UniProtKB-KW"/>
</dbReference>
<keyword evidence="5" id="KW-0694">RNA-binding</keyword>
<dbReference type="InterPro" id="IPR004971">
    <property type="entry name" value="mRNA_G-N7_MeTrfase_dom"/>
</dbReference>
<dbReference type="Pfam" id="PF03291">
    <property type="entry name" value="mRNA_G-N7_MeTrfase"/>
    <property type="match status" value="1"/>
</dbReference>
<dbReference type="GO" id="GO:0004482">
    <property type="term" value="F:mRNA 5'-cap (guanine-N7-)-methyltransferase activity"/>
    <property type="evidence" value="ECO:0007669"/>
    <property type="project" value="UniProtKB-EC"/>
</dbReference>
<keyword evidence="4" id="KW-0949">S-adenosyl-L-methionine</keyword>
<keyword evidence="3" id="KW-0808">Transferase</keyword>